<dbReference type="InterPro" id="IPR000182">
    <property type="entry name" value="GNAT_dom"/>
</dbReference>
<dbReference type="InParanoid" id="A0A5Q0BLU4"/>
<dbReference type="Pfam" id="PF13302">
    <property type="entry name" value="Acetyltransf_3"/>
    <property type="match status" value="1"/>
</dbReference>
<dbReference type="EMBL" id="CP044205">
    <property type="protein sequence ID" value="QFY42726.1"/>
    <property type="molecule type" value="Genomic_DNA"/>
</dbReference>
<keyword evidence="2" id="KW-0808">Transferase</keyword>
<dbReference type="OrthoDB" id="9801656at2"/>
<organism evidence="2 3">
    <name type="scientific">Candidatus Methylospira mobilis</name>
    <dbReference type="NCBI Taxonomy" id="1808979"/>
    <lineage>
        <taxon>Bacteria</taxon>
        <taxon>Pseudomonadati</taxon>
        <taxon>Pseudomonadota</taxon>
        <taxon>Gammaproteobacteria</taxon>
        <taxon>Methylococcales</taxon>
        <taxon>Methylococcaceae</taxon>
        <taxon>Candidatus Methylospira</taxon>
    </lineage>
</organism>
<protein>
    <submittedName>
        <fullName evidence="2">GNAT family N-acetyltransferase</fullName>
    </submittedName>
</protein>
<evidence type="ECO:0000313" key="3">
    <source>
        <dbReference type="Proteomes" id="UP000325755"/>
    </source>
</evidence>
<sequence length="102" mass="11696">MNWRLWVQKNDGKWDFGYYFRESFWGNGYASEACICLLRHASEIIDNEDFKIFIAKRNTNSKNMIERCGCIPISAGSNNGESGWYYKPAQQDAAPDSATLRG</sequence>
<dbReference type="AlphaFoldDB" id="A0A5Q0BLU4"/>
<feature type="domain" description="N-acetyltransferase" evidence="1">
    <location>
        <begin position="8"/>
        <end position="70"/>
    </location>
</feature>
<evidence type="ECO:0000313" key="2">
    <source>
        <dbReference type="EMBL" id="QFY42726.1"/>
    </source>
</evidence>
<dbReference type="SUPFAM" id="SSF55729">
    <property type="entry name" value="Acyl-CoA N-acyltransferases (Nat)"/>
    <property type="match status" value="1"/>
</dbReference>
<gene>
    <name evidence="2" type="ORF">F6R98_08905</name>
</gene>
<accession>A0A5Q0BLU4</accession>
<reference evidence="2 3" key="1">
    <citation type="submission" date="2019-09" db="EMBL/GenBank/DDBJ databases">
        <title>Ecophysiology of the spiral-shaped methanotroph Methylospira mobilis as revealed by the complete genome sequence.</title>
        <authorList>
            <person name="Oshkin I.Y."/>
            <person name="Dedysh S.N."/>
            <person name="Miroshnikov K."/>
            <person name="Danilova O.V."/>
            <person name="Hakobyan A."/>
            <person name="Liesack W."/>
        </authorList>
    </citation>
    <scope>NUCLEOTIDE SEQUENCE [LARGE SCALE GENOMIC DNA]</scope>
    <source>
        <strain evidence="2 3">Shm1</strain>
    </source>
</reference>
<name>A0A5Q0BLU4_9GAMM</name>
<dbReference type="GO" id="GO:0016747">
    <property type="term" value="F:acyltransferase activity, transferring groups other than amino-acyl groups"/>
    <property type="evidence" value="ECO:0007669"/>
    <property type="project" value="InterPro"/>
</dbReference>
<evidence type="ECO:0000259" key="1">
    <source>
        <dbReference type="Pfam" id="PF13302"/>
    </source>
</evidence>
<dbReference type="InterPro" id="IPR016181">
    <property type="entry name" value="Acyl_CoA_acyltransferase"/>
</dbReference>
<dbReference type="Gene3D" id="3.40.630.30">
    <property type="match status" value="1"/>
</dbReference>
<keyword evidence="3" id="KW-1185">Reference proteome</keyword>
<proteinExistence type="predicted"/>
<dbReference type="KEGG" id="mmob:F6R98_08905"/>
<dbReference type="Proteomes" id="UP000325755">
    <property type="component" value="Chromosome"/>
</dbReference>